<dbReference type="InterPro" id="IPR051181">
    <property type="entry name" value="CAF1_poly(A)_ribonucleases"/>
</dbReference>
<dbReference type="GO" id="GO:0000175">
    <property type="term" value="F:3'-5'-RNA exonuclease activity"/>
    <property type="evidence" value="ECO:0007669"/>
    <property type="project" value="TreeGrafter"/>
</dbReference>
<dbReference type="GO" id="GO:0000289">
    <property type="term" value="P:nuclear-transcribed mRNA poly(A) tail shortening"/>
    <property type="evidence" value="ECO:0007669"/>
    <property type="project" value="TreeGrafter"/>
</dbReference>
<evidence type="ECO:0000313" key="2">
    <source>
        <dbReference type="EMBL" id="CAD7661778.1"/>
    </source>
</evidence>
<dbReference type="GO" id="GO:1990431">
    <property type="term" value="P:priRNA 3'-end processing"/>
    <property type="evidence" value="ECO:0007669"/>
    <property type="project" value="TreeGrafter"/>
</dbReference>
<reference evidence="2" key="1">
    <citation type="submission" date="2020-11" db="EMBL/GenBank/DDBJ databases">
        <authorList>
            <person name="Tran Van P."/>
        </authorList>
    </citation>
    <scope>NUCLEOTIDE SEQUENCE</scope>
</reference>
<name>A0A7R9MKV1_9ACAR</name>
<sequence length="58" mass="6736">MTEITAENFEQMCPIITTDIKHSSFIAVDTELTGLVIDRRCTPSLFDSLDQRYQKQRQ</sequence>
<dbReference type="GO" id="GO:0003723">
    <property type="term" value="F:RNA binding"/>
    <property type="evidence" value="ECO:0007669"/>
    <property type="project" value="TreeGrafter"/>
</dbReference>
<keyword evidence="3" id="KW-1185">Reference proteome</keyword>
<dbReference type="PANTHER" id="PTHR15092">
    <property type="entry name" value="POLY A -SPECIFIC RIBONUCLEASE/TARGET OF EGR1, MEMBER 1"/>
    <property type="match status" value="1"/>
</dbReference>
<dbReference type="Proteomes" id="UP000728032">
    <property type="component" value="Unassembled WGS sequence"/>
</dbReference>
<dbReference type="InterPro" id="IPR036397">
    <property type="entry name" value="RNaseH_sf"/>
</dbReference>
<gene>
    <name evidence="2" type="ORF">ONB1V03_LOCUS18338</name>
</gene>
<dbReference type="GO" id="GO:0005783">
    <property type="term" value="C:endoplasmic reticulum"/>
    <property type="evidence" value="ECO:0007669"/>
    <property type="project" value="TreeGrafter"/>
</dbReference>
<dbReference type="EMBL" id="CAJPVJ010025027">
    <property type="protein sequence ID" value="CAG2178914.1"/>
    <property type="molecule type" value="Genomic_DNA"/>
</dbReference>
<evidence type="ECO:0000313" key="3">
    <source>
        <dbReference type="Proteomes" id="UP000728032"/>
    </source>
</evidence>
<evidence type="ECO:0000256" key="1">
    <source>
        <dbReference type="ARBA" id="ARBA00008372"/>
    </source>
</evidence>
<dbReference type="AlphaFoldDB" id="A0A7R9MKV1"/>
<dbReference type="GO" id="GO:0005634">
    <property type="term" value="C:nucleus"/>
    <property type="evidence" value="ECO:0007669"/>
    <property type="project" value="TreeGrafter"/>
</dbReference>
<dbReference type="EMBL" id="OC939852">
    <property type="protein sequence ID" value="CAD7661778.1"/>
    <property type="molecule type" value="Genomic_DNA"/>
</dbReference>
<protein>
    <submittedName>
        <fullName evidence="2">Uncharacterized protein</fullName>
    </submittedName>
</protein>
<dbReference type="GO" id="GO:1990432">
    <property type="term" value="P:siRNA 3'-end processing"/>
    <property type="evidence" value="ECO:0007669"/>
    <property type="project" value="TreeGrafter"/>
</dbReference>
<comment type="similarity">
    <text evidence="1">Belongs to the CAF1 family.</text>
</comment>
<accession>A0A7R9MKV1</accession>
<dbReference type="InterPro" id="IPR012337">
    <property type="entry name" value="RNaseH-like_sf"/>
</dbReference>
<feature type="non-terminal residue" evidence="2">
    <location>
        <position position="58"/>
    </location>
</feature>
<dbReference type="Gene3D" id="3.30.420.10">
    <property type="entry name" value="Ribonuclease H-like superfamily/Ribonuclease H"/>
    <property type="match status" value="1"/>
</dbReference>
<dbReference type="OrthoDB" id="414075at2759"/>
<proteinExistence type="inferred from homology"/>
<dbReference type="Pfam" id="PF04857">
    <property type="entry name" value="CAF1"/>
    <property type="match status" value="1"/>
</dbReference>
<dbReference type="InterPro" id="IPR006941">
    <property type="entry name" value="RNase_CAF1"/>
</dbReference>
<dbReference type="SUPFAM" id="SSF53098">
    <property type="entry name" value="Ribonuclease H-like"/>
    <property type="match status" value="1"/>
</dbReference>
<organism evidence="2">
    <name type="scientific">Oppiella nova</name>
    <dbReference type="NCBI Taxonomy" id="334625"/>
    <lineage>
        <taxon>Eukaryota</taxon>
        <taxon>Metazoa</taxon>
        <taxon>Ecdysozoa</taxon>
        <taxon>Arthropoda</taxon>
        <taxon>Chelicerata</taxon>
        <taxon>Arachnida</taxon>
        <taxon>Acari</taxon>
        <taxon>Acariformes</taxon>
        <taxon>Sarcoptiformes</taxon>
        <taxon>Oribatida</taxon>
        <taxon>Brachypylina</taxon>
        <taxon>Oppioidea</taxon>
        <taxon>Oppiidae</taxon>
        <taxon>Oppiella</taxon>
    </lineage>
</organism>
<dbReference type="PANTHER" id="PTHR15092:SF22">
    <property type="entry name" value="POLY(A)-SPECIFIC RIBONUCLEASE PNLDC1"/>
    <property type="match status" value="1"/>
</dbReference>